<evidence type="ECO:0000256" key="4">
    <source>
        <dbReference type="ARBA" id="ARBA00023163"/>
    </source>
</evidence>
<proteinExistence type="inferred from homology"/>
<dbReference type="InterPro" id="IPR005119">
    <property type="entry name" value="LysR_subst-bd"/>
</dbReference>
<evidence type="ECO:0000256" key="1">
    <source>
        <dbReference type="ARBA" id="ARBA00009437"/>
    </source>
</evidence>
<feature type="region of interest" description="Disordered" evidence="5">
    <location>
        <begin position="187"/>
        <end position="206"/>
    </location>
</feature>
<dbReference type="Pfam" id="PF00126">
    <property type="entry name" value="HTH_1"/>
    <property type="match status" value="1"/>
</dbReference>
<dbReference type="InterPro" id="IPR000847">
    <property type="entry name" value="LysR_HTH_N"/>
</dbReference>
<evidence type="ECO:0000256" key="2">
    <source>
        <dbReference type="ARBA" id="ARBA00023015"/>
    </source>
</evidence>
<dbReference type="CDD" id="cd08414">
    <property type="entry name" value="PBP2_LTTR_aromatics_like"/>
    <property type="match status" value="1"/>
</dbReference>
<dbReference type="PROSITE" id="PS50931">
    <property type="entry name" value="HTH_LYSR"/>
    <property type="match status" value="1"/>
</dbReference>
<feature type="domain" description="HTH lysR-type" evidence="6">
    <location>
        <begin position="4"/>
        <end position="61"/>
    </location>
</feature>
<feature type="compositionally biased region" description="Low complexity" evidence="5">
    <location>
        <begin position="278"/>
        <end position="295"/>
    </location>
</feature>
<reference evidence="7 8" key="1">
    <citation type="submission" date="2021-05" db="EMBL/GenBank/DDBJ databases">
        <title>Kineosporia and Streptomyces sp. nov. two new marine actinobacteria isolated from Coral.</title>
        <authorList>
            <person name="Buangrab K."/>
            <person name="Sutthacheep M."/>
            <person name="Yeemin T."/>
            <person name="Harunari E."/>
            <person name="Igarashi Y."/>
            <person name="Kanchanasin P."/>
            <person name="Tanasupawat S."/>
            <person name="Phongsopitanun W."/>
        </authorList>
    </citation>
    <scope>NUCLEOTIDE SEQUENCE [LARGE SCALE GENOMIC DNA]</scope>
    <source>
        <strain evidence="7 8">J2-2</strain>
    </source>
</reference>
<organism evidence="7 8">
    <name type="scientific">Kineosporia corallincola</name>
    <dbReference type="NCBI Taxonomy" id="2835133"/>
    <lineage>
        <taxon>Bacteria</taxon>
        <taxon>Bacillati</taxon>
        <taxon>Actinomycetota</taxon>
        <taxon>Actinomycetes</taxon>
        <taxon>Kineosporiales</taxon>
        <taxon>Kineosporiaceae</taxon>
        <taxon>Kineosporia</taxon>
    </lineage>
</organism>
<dbReference type="InterPro" id="IPR036388">
    <property type="entry name" value="WH-like_DNA-bd_sf"/>
</dbReference>
<dbReference type="PANTHER" id="PTHR30346:SF0">
    <property type="entry name" value="HCA OPERON TRANSCRIPTIONAL ACTIVATOR HCAR"/>
    <property type="match status" value="1"/>
</dbReference>
<dbReference type="EMBL" id="JAHBAY010000009">
    <property type="protein sequence ID" value="MBT0771617.1"/>
    <property type="molecule type" value="Genomic_DNA"/>
</dbReference>
<keyword evidence="2" id="KW-0805">Transcription regulation</keyword>
<dbReference type="InterPro" id="IPR036390">
    <property type="entry name" value="WH_DNA-bd_sf"/>
</dbReference>
<evidence type="ECO:0000259" key="6">
    <source>
        <dbReference type="PROSITE" id="PS50931"/>
    </source>
</evidence>
<dbReference type="PRINTS" id="PR00039">
    <property type="entry name" value="HTHLYSR"/>
</dbReference>
<feature type="region of interest" description="Disordered" evidence="5">
    <location>
        <begin position="275"/>
        <end position="295"/>
    </location>
</feature>
<dbReference type="PANTHER" id="PTHR30346">
    <property type="entry name" value="TRANSCRIPTIONAL DUAL REGULATOR HCAR-RELATED"/>
    <property type="match status" value="1"/>
</dbReference>
<keyword evidence="4" id="KW-0804">Transcription</keyword>
<comment type="caution">
    <text evidence="7">The sequence shown here is derived from an EMBL/GenBank/DDBJ whole genome shotgun (WGS) entry which is preliminary data.</text>
</comment>
<protein>
    <submittedName>
        <fullName evidence="7">LysR family transcriptional regulator</fullName>
    </submittedName>
</protein>
<name>A0ABS5TKJ0_9ACTN</name>
<dbReference type="Pfam" id="PF03466">
    <property type="entry name" value="LysR_substrate"/>
    <property type="match status" value="1"/>
</dbReference>
<evidence type="ECO:0000313" key="8">
    <source>
        <dbReference type="Proteomes" id="UP001197247"/>
    </source>
</evidence>
<evidence type="ECO:0000313" key="7">
    <source>
        <dbReference type="EMBL" id="MBT0771617.1"/>
    </source>
</evidence>
<dbReference type="Proteomes" id="UP001197247">
    <property type="component" value="Unassembled WGS sequence"/>
</dbReference>
<dbReference type="Gene3D" id="3.40.190.10">
    <property type="entry name" value="Periplasmic binding protein-like II"/>
    <property type="match status" value="2"/>
</dbReference>
<evidence type="ECO:0000256" key="5">
    <source>
        <dbReference type="SAM" id="MobiDB-lite"/>
    </source>
</evidence>
<accession>A0ABS5TKJ0</accession>
<dbReference type="RefSeq" id="WP_214157982.1">
    <property type="nucleotide sequence ID" value="NZ_JAHBAY010000009.1"/>
</dbReference>
<gene>
    <name evidence="7" type="ORF">KIH74_21945</name>
</gene>
<sequence>MSGLETRQLRYFVAVAEERHFGRAAQRLGMAQPPLSRAVRDLERQLGVQLLVRTTRQVTPTAAGETLLEDARAALEAVAAAEHRARRAGAPRPVLRLAFKADHDAGLLPRLLEAYDRLPVELLMGGRGAQAPLLREGRADVALIPTPFDDRGIDSEPLLTGPRRVALAAGDPLAAKPVLRLADLAGRRLPDGGPAEGGGTGSPRHYRSTMDLAQIFNLVEVGQLVCFLPEWVADRHARPGLAYRPVEDLAPVTLVVAWPAQSRSPEVAAFVRTARQVASSTGSPTSTAPGSTTEP</sequence>
<keyword evidence="8" id="KW-1185">Reference proteome</keyword>
<dbReference type="Gene3D" id="3.40.190.290">
    <property type="match status" value="1"/>
</dbReference>
<dbReference type="Gene3D" id="1.10.10.10">
    <property type="entry name" value="Winged helix-like DNA-binding domain superfamily/Winged helix DNA-binding domain"/>
    <property type="match status" value="1"/>
</dbReference>
<dbReference type="SUPFAM" id="SSF46785">
    <property type="entry name" value="Winged helix' DNA-binding domain"/>
    <property type="match status" value="1"/>
</dbReference>
<keyword evidence="3" id="KW-0238">DNA-binding</keyword>
<dbReference type="SUPFAM" id="SSF53850">
    <property type="entry name" value="Periplasmic binding protein-like II"/>
    <property type="match status" value="1"/>
</dbReference>
<comment type="similarity">
    <text evidence="1">Belongs to the LysR transcriptional regulatory family.</text>
</comment>
<evidence type="ECO:0000256" key="3">
    <source>
        <dbReference type="ARBA" id="ARBA00023125"/>
    </source>
</evidence>